<dbReference type="Pfam" id="PF14244">
    <property type="entry name" value="Retrotran_gag_3"/>
    <property type="match status" value="1"/>
</dbReference>
<dbReference type="InterPro" id="IPR029472">
    <property type="entry name" value="Copia-like_N"/>
</dbReference>
<accession>A0A151RVL1</accession>
<evidence type="ECO:0000313" key="2">
    <source>
        <dbReference type="EMBL" id="KYP46585.1"/>
    </source>
</evidence>
<dbReference type="PANTHER" id="PTHR37610">
    <property type="entry name" value="CCHC-TYPE DOMAIN-CONTAINING PROTEIN"/>
    <property type="match status" value="1"/>
</dbReference>
<feature type="domain" description="Retrotransposon Copia-like N-terminal" evidence="1">
    <location>
        <begin position="1"/>
        <end position="33"/>
    </location>
</feature>
<proteinExistence type="predicted"/>
<dbReference type="PANTHER" id="PTHR37610:SF55">
    <property type="entry name" value="RETROTRANSPOSON COPIA-LIKE N-TERMINAL DOMAIN-CONTAINING PROTEIN"/>
    <property type="match status" value="1"/>
</dbReference>
<protein>
    <recommendedName>
        <fullName evidence="1">Retrotransposon Copia-like N-terminal domain-containing protein</fullName>
    </recommendedName>
</protein>
<evidence type="ECO:0000259" key="1">
    <source>
        <dbReference type="Pfam" id="PF14244"/>
    </source>
</evidence>
<dbReference type="Gramene" id="C.cajan_31844.t">
    <property type="protein sequence ID" value="C.cajan_31844.t.cds1"/>
    <property type="gene ID" value="C.cajan_31844"/>
</dbReference>
<reference evidence="2" key="1">
    <citation type="journal article" date="2012" name="Nat. Biotechnol.">
        <title>Draft genome sequence of pigeonpea (Cajanus cajan), an orphan legume crop of resource-poor farmers.</title>
        <authorList>
            <person name="Varshney R.K."/>
            <person name="Chen W."/>
            <person name="Li Y."/>
            <person name="Bharti A.K."/>
            <person name="Saxena R.K."/>
            <person name="Schlueter J.A."/>
            <person name="Donoghue M.T."/>
            <person name="Azam S."/>
            <person name="Fan G."/>
            <person name="Whaley A.M."/>
            <person name="Farmer A.D."/>
            <person name="Sheridan J."/>
            <person name="Iwata A."/>
            <person name="Tuteja R."/>
            <person name="Penmetsa R.V."/>
            <person name="Wu W."/>
            <person name="Upadhyaya H.D."/>
            <person name="Yang S.P."/>
            <person name="Shah T."/>
            <person name="Saxena K.B."/>
            <person name="Michael T."/>
            <person name="McCombie W.R."/>
            <person name="Yang B."/>
            <person name="Zhang G."/>
            <person name="Yang H."/>
            <person name="Wang J."/>
            <person name="Spillane C."/>
            <person name="Cook D.R."/>
            <person name="May G.D."/>
            <person name="Xu X."/>
            <person name="Jackson S.A."/>
        </authorList>
    </citation>
    <scope>NUCLEOTIDE SEQUENCE [LARGE SCALE GENOMIC DNA]</scope>
</reference>
<dbReference type="AlphaFoldDB" id="A0A151RVL1"/>
<dbReference type="Proteomes" id="UP000075243">
    <property type="component" value="Unassembled WGS sequence"/>
</dbReference>
<dbReference type="EMBL" id="KQ483553">
    <property type="protein sequence ID" value="KYP46585.1"/>
    <property type="molecule type" value="Genomic_DNA"/>
</dbReference>
<name>A0A151RVL1_CAJCA</name>
<keyword evidence="3" id="KW-1185">Reference proteome</keyword>
<evidence type="ECO:0000313" key="3">
    <source>
        <dbReference type="Proteomes" id="UP000075243"/>
    </source>
</evidence>
<organism evidence="2 3">
    <name type="scientific">Cajanus cajan</name>
    <name type="common">Pigeon pea</name>
    <name type="synonym">Cajanus indicus</name>
    <dbReference type="NCBI Taxonomy" id="3821"/>
    <lineage>
        <taxon>Eukaryota</taxon>
        <taxon>Viridiplantae</taxon>
        <taxon>Streptophyta</taxon>
        <taxon>Embryophyta</taxon>
        <taxon>Tracheophyta</taxon>
        <taxon>Spermatophyta</taxon>
        <taxon>Magnoliopsida</taxon>
        <taxon>eudicotyledons</taxon>
        <taxon>Gunneridae</taxon>
        <taxon>Pentapetalae</taxon>
        <taxon>rosids</taxon>
        <taxon>fabids</taxon>
        <taxon>Fabales</taxon>
        <taxon>Fabaceae</taxon>
        <taxon>Papilionoideae</taxon>
        <taxon>50 kb inversion clade</taxon>
        <taxon>NPAAA clade</taxon>
        <taxon>indigoferoid/millettioid clade</taxon>
        <taxon>Phaseoleae</taxon>
        <taxon>Cajanus</taxon>
    </lineage>
</organism>
<sequence>MDETNYVLWRRNMCGALTTKNKVKFINGGIKTPTLDNPLFNAWEKCNVVVL</sequence>
<gene>
    <name evidence="2" type="ORF">KK1_031815</name>
</gene>